<dbReference type="InterPro" id="IPR049052">
    <property type="entry name" value="nSTAND1"/>
</dbReference>
<keyword evidence="2" id="KW-0677">Repeat</keyword>
<dbReference type="InterPro" id="IPR019734">
    <property type="entry name" value="TPR_rpt"/>
</dbReference>
<feature type="repeat" description="WD" evidence="3">
    <location>
        <begin position="1123"/>
        <end position="1155"/>
    </location>
</feature>
<feature type="coiled-coil region" evidence="4">
    <location>
        <begin position="871"/>
        <end position="898"/>
    </location>
</feature>
<dbReference type="Gene3D" id="3.40.50.300">
    <property type="entry name" value="P-loop containing nucleotide triphosphate hydrolases"/>
    <property type="match status" value="1"/>
</dbReference>
<feature type="repeat" description="WD" evidence="3">
    <location>
        <begin position="1205"/>
        <end position="1239"/>
    </location>
</feature>
<dbReference type="RefSeq" id="WP_006667915.1">
    <property type="nucleotide sequence ID" value="NZ_ABYK01000001.1"/>
</dbReference>
<dbReference type="SUPFAM" id="SSF50978">
    <property type="entry name" value="WD40 repeat-like"/>
    <property type="match status" value="2"/>
</dbReference>
<evidence type="ECO:0000256" key="2">
    <source>
        <dbReference type="ARBA" id="ARBA00022737"/>
    </source>
</evidence>
<feature type="repeat" description="WD" evidence="3">
    <location>
        <begin position="1367"/>
        <end position="1401"/>
    </location>
</feature>
<feature type="domain" description="Novel STAND NTPase 1" evidence="5">
    <location>
        <begin position="513"/>
        <end position="863"/>
    </location>
</feature>
<evidence type="ECO:0000313" key="7">
    <source>
        <dbReference type="Proteomes" id="UP000004061"/>
    </source>
</evidence>
<dbReference type="Proteomes" id="UP000004061">
    <property type="component" value="Unassembled WGS sequence"/>
</dbReference>
<dbReference type="SMART" id="SM00028">
    <property type="entry name" value="TPR"/>
    <property type="match status" value="2"/>
</dbReference>
<feature type="repeat" description="WD" evidence="3">
    <location>
        <begin position="1246"/>
        <end position="1281"/>
    </location>
</feature>
<evidence type="ECO:0000259" key="5">
    <source>
        <dbReference type="Pfam" id="PF20703"/>
    </source>
</evidence>
<dbReference type="InterPro" id="IPR050349">
    <property type="entry name" value="WD_LIS1/nudF_dynein_reg"/>
</dbReference>
<name>B5VU59_LIMMA</name>
<dbReference type="PROSITE" id="PS50082">
    <property type="entry name" value="WD_REPEATS_2"/>
    <property type="match status" value="11"/>
</dbReference>
<sequence>MYDGEKANQDAIRTLIRSITRLQGDFSLILACCNYRSVRETIVQQLRVDCPVPIQELVLDPKAKTLYTTIFDTLQGEMPSALMVFGLESVNNLQGVLKATNQMREEFRNFEFPLILWVSDQLVSMMIRLVPDFHSFATTIHFEVETDHLIDFLKQTSNQILEQLLDSGATIFLDEATLELESGSPLRNELESAQQDLQRRGVTLDQDLEASLELILGRIADHTTQEALQHYQRSLTLWQQTNNRLGCGHVLFYLGFWWRYYGMMNRGEKWEACAKAKDYYRQSLQEFESADRPDLVAKFINALGEILHYLENWSELDEVANWALDLHQNQSHSFRTARAYHFLAEVQLANGNFKTAKYIIQKSLEIINSNLSQNSQVKEGKEIRNYEYLRKLDWERSYHWGWYLLCFGRSQQGLGEHEEAIATFKQAKNLTKPCYDPELYIKIFKQLHYSYFRQGEYLAAYQVKQQQREIEQQFSFRPFIGAGALQQSQLITNPSYPQSEDRTLINSEMTASGRLQDIDQLMKRLGEDRYKLTIIYGQSGVGKSSLLQAGLIPQLRHKNTLIQARRVLPIYQKTYTNWVGGLSNAIARALSQLDNSELDSGFLTNPTEILDQLQVLNYRNLMMIIIFDQFEEFFVATKEPQKREEFYQFLRECLNIPYIKTIFALRQDYLHHLLEGNRLKYFDAVNDNILDKNILYYLGNFIPEDAASVIKNLTAKTQFILEPELIKQLVQELAGESGEVRPIELQIVGSQLYTNQITTLEEYRLQGPKRRLVESYLEEVVADCGEENKDIAELVLYLLTDEYNNRPLKTRYALNRDLQSLADNLKITDQLDTVLKIFVLSGLVCLLPEIPEERYQLVHDYLVSFIREQRSSELVYKLQNEKQKRQEAEAEITEINQVLRKRLVNTIGLCIGLSLLSIAVLMLWHNTKTQEKQLKLARFNYEYLALLKGETDQLKASLTAMEAGRILQRQPVTEIERRTASSLWEVNNIFRERDRLSESFGGILSLSFNPTGDQIVSGDQDGTIRIWNQNRELIGSWLANKRKIRRVVFSPNSSGQELIIASAGEDENIKLWRPDGTLINTLIGHTRDIQWLSFSPDGQQLASASEDGTIRLWSRDGDTIAILTGHEAEVLSVSFSPDEQLIVSSDEMGVIKLWNRQGELITSFQGHDQAIWSVKFSPDSQILASASNDNTVKLWNLDGTLSQTLTGHEKSVNSVNFSPNGRLIVTASTDTTIKLWNYEGILVSTLRGHRNTVNHAVFAPDSQTLISASADGSIRFWELQNLPRVWQSQNDIYNAVFSPNSELIASVSSNNMAIVWETNSLNIRLMFDEHTDTVNNISFSPDSQLIASASNDKTVKIWNTEGDVLRTINHDFPVWTVSFSPDGQKIASVSDDQIIRLWDINGVLQTTLIGHTDRINDISFNQQAKIMASVGDNTIKIWDINGSLIRDLSQGSHFSKVAFSPNGTLLAVGTGDGSVKLWETSDWKPITTTTIGRHNRVVFDLSFNSTGEILASASQDGTVKLWDRSGQLITTLEVGIKPVLSVHFSADDQMLVATDADNRMVFWELDYSNFNQVDYLLDQACDRLQNYLNRHNNNPAINPNICN</sequence>
<dbReference type="Pfam" id="PF20703">
    <property type="entry name" value="nSTAND1"/>
    <property type="match status" value="1"/>
</dbReference>
<feature type="repeat" description="WD" evidence="3">
    <location>
        <begin position="1491"/>
        <end position="1523"/>
    </location>
</feature>
<feature type="repeat" description="WD" evidence="3">
    <location>
        <begin position="1082"/>
        <end position="1114"/>
    </location>
</feature>
<reference evidence="6 7" key="1">
    <citation type="journal article" date="2011" name="Appl. Environ. Microbiol.">
        <title>Contribution of a Sodium Ion Gradient to Energy Conservation during Fermentation in the Cyanobacterium Arthrospira (Spirulina) maxima CS-328.</title>
        <authorList>
            <person name="Carrieri D."/>
            <person name="Ananyev G."/>
            <person name="Lenz O."/>
            <person name="Bryant D.A."/>
            <person name="Dismukes G.C."/>
        </authorList>
    </citation>
    <scope>NUCLEOTIDE SEQUENCE [LARGE SCALE GENOMIC DNA]</scope>
    <source>
        <strain evidence="6 7">CS-328</strain>
    </source>
</reference>
<organism evidence="6 7">
    <name type="scientific">Limnospira maxima CS-328</name>
    <dbReference type="NCBI Taxonomy" id="513049"/>
    <lineage>
        <taxon>Bacteria</taxon>
        <taxon>Bacillati</taxon>
        <taxon>Cyanobacteriota</taxon>
        <taxon>Cyanophyceae</taxon>
        <taxon>Oscillatoriophycideae</taxon>
        <taxon>Oscillatoriales</taxon>
        <taxon>Sirenicapillariaceae</taxon>
        <taxon>Limnospira</taxon>
    </lineage>
</organism>
<gene>
    <name evidence="6" type="ORF">AmaxDRAFT_0103</name>
</gene>
<keyword evidence="4" id="KW-0175">Coiled coil</keyword>
<dbReference type="Gene3D" id="1.25.40.10">
    <property type="entry name" value="Tetratricopeptide repeat domain"/>
    <property type="match status" value="1"/>
</dbReference>
<feature type="repeat" description="WD" evidence="3">
    <location>
        <begin position="1327"/>
        <end position="1361"/>
    </location>
</feature>
<dbReference type="PRINTS" id="PR00320">
    <property type="entry name" value="GPROTEINBRPT"/>
</dbReference>
<comment type="caution">
    <text evidence="6">The sequence shown here is derived from an EMBL/GenBank/DDBJ whole genome shotgun (WGS) entry which is preliminary data.</text>
</comment>
<dbReference type="InterPro" id="IPR011990">
    <property type="entry name" value="TPR-like_helical_dom_sf"/>
</dbReference>
<feature type="repeat" description="WD" evidence="3">
    <location>
        <begin position="1408"/>
        <end position="1441"/>
    </location>
</feature>
<evidence type="ECO:0000256" key="4">
    <source>
        <dbReference type="SAM" id="Coils"/>
    </source>
</evidence>
<feature type="repeat" description="WD" evidence="3">
    <location>
        <begin position="1164"/>
        <end position="1198"/>
    </location>
</feature>
<dbReference type="InterPro" id="IPR001680">
    <property type="entry name" value="WD40_rpt"/>
</dbReference>
<evidence type="ECO:0000313" key="6">
    <source>
        <dbReference type="EMBL" id="EDZ97075.1"/>
    </source>
</evidence>
<dbReference type="SUPFAM" id="SSF48452">
    <property type="entry name" value="TPR-like"/>
    <property type="match status" value="1"/>
</dbReference>
<dbReference type="InterPro" id="IPR036322">
    <property type="entry name" value="WD40_repeat_dom_sf"/>
</dbReference>
<dbReference type="InterPro" id="IPR015943">
    <property type="entry name" value="WD40/YVTN_repeat-like_dom_sf"/>
</dbReference>
<dbReference type="Gene3D" id="2.130.10.10">
    <property type="entry name" value="YVTN repeat-like/Quinoprotein amine dehydrogenase"/>
    <property type="match status" value="3"/>
</dbReference>
<dbReference type="PROSITE" id="PS00678">
    <property type="entry name" value="WD_REPEATS_1"/>
    <property type="match status" value="6"/>
</dbReference>
<evidence type="ECO:0000256" key="1">
    <source>
        <dbReference type="ARBA" id="ARBA00022574"/>
    </source>
</evidence>
<protein>
    <submittedName>
        <fullName evidence="6">YD repeat protein</fullName>
    </submittedName>
</protein>
<dbReference type="PANTHER" id="PTHR44129">
    <property type="entry name" value="WD REPEAT-CONTAINING PROTEIN POP1"/>
    <property type="match status" value="1"/>
</dbReference>
<keyword evidence="1 3" id="KW-0853">WD repeat</keyword>
<evidence type="ECO:0000256" key="3">
    <source>
        <dbReference type="PROSITE-ProRule" id="PRU00221"/>
    </source>
</evidence>
<dbReference type="PROSITE" id="PS50294">
    <property type="entry name" value="WD_REPEATS_REGION"/>
    <property type="match status" value="11"/>
</dbReference>
<dbReference type="SMART" id="SM00320">
    <property type="entry name" value="WD40"/>
    <property type="match status" value="14"/>
</dbReference>
<feature type="repeat" description="WD" evidence="3">
    <location>
        <begin position="1457"/>
        <end position="1488"/>
    </location>
</feature>
<dbReference type="CDD" id="cd00200">
    <property type="entry name" value="WD40"/>
    <property type="match status" value="2"/>
</dbReference>
<keyword evidence="7" id="KW-1185">Reference proteome</keyword>
<dbReference type="Pfam" id="PF00400">
    <property type="entry name" value="WD40"/>
    <property type="match status" value="11"/>
</dbReference>
<dbReference type="InterPro" id="IPR020472">
    <property type="entry name" value="WD40_PAC1"/>
</dbReference>
<dbReference type="SUPFAM" id="SSF52540">
    <property type="entry name" value="P-loop containing nucleoside triphosphate hydrolases"/>
    <property type="match status" value="1"/>
</dbReference>
<feature type="repeat" description="WD" evidence="3">
    <location>
        <begin position="996"/>
        <end position="1028"/>
    </location>
</feature>
<proteinExistence type="predicted"/>
<dbReference type="InterPro" id="IPR019775">
    <property type="entry name" value="WD40_repeat_CS"/>
</dbReference>
<dbReference type="EMBL" id="ABYK01000001">
    <property type="protein sequence ID" value="EDZ97075.1"/>
    <property type="molecule type" value="Genomic_DNA"/>
</dbReference>
<dbReference type="InterPro" id="IPR027417">
    <property type="entry name" value="P-loop_NTPase"/>
</dbReference>
<accession>B5VU59</accession>